<name>A0ABT2EE33_9GAMM</name>
<evidence type="ECO:0000313" key="2">
    <source>
        <dbReference type="EMBL" id="MCS2609839.1"/>
    </source>
</evidence>
<keyword evidence="1" id="KW-0472">Membrane</keyword>
<sequence length="167" mass="18551">MIWHLIAAVFAALAAAGIGLALRHLSGRRLPRWIVPVFAGLGMLSYQIHVEYSWFEHKKAQLPASAVVIDSAAPGNFWRPWTYLIPMTSKFSVVEPEGVHRQDAVAEFLLYHFERHHTDVVTTQPYLLNCASRELVPVDTDTREPMGGLRTLRATSTLLTTVCGAAS</sequence>
<keyword evidence="3" id="KW-1185">Reference proteome</keyword>
<protein>
    <submittedName>
        <fullName evidence="2">Uncharacterized protein</fullName>
    </submittedName>
</protein>
<comment type="caution">
    <text evidence="2">The sequence shown here is derived from an EMBL/GenBank/DDBJ whole genome shotgun (WGS) entry which is preliminary data.</text>
</comment>
<reference evidence="2" key="1">
    <citation type="submission" date="2021-11" db="EMBL/GenBank/DDBJ databases">
        <title>Halomonas sp., isolated from a coastal aquaculture zone in Dongshan Bay.</title>
        <authorList>
            <person name="Lin W."/>
        </authorList>
    </citation>
    <scope>NUCLEOTIDE SEQUENCE</scope>
    <source>
        <strain evidence="2">Yzlin-01</strain>
    </source>
</reference>
<keyword evidence="1" id="KW-0812">Transmembrane</keyword>
<gene>
    <name evidence="2" type="ORF">LLY24_10995</name>
</gene>
<keyword evidence="1" id="KW-1133">Transmembrane helix</keyword>
<dbReference type="RefSeq" id="WP_259036334.1">
    <property type="nucleotide sequence ID" value="NZ_JAJISC010000004.1"/>
</dbReference>
<organism evidence="2 3">
    <name type="scientific">Halomonas dongshanensis</name>
    <dbReference type="NCBI Taxonomy" id="2890835"/>
    <lineage>
        <taxon>Bacteria</taxon>
        <taxon>Pseudomonadati</taxon>
        <taxon>Pseudomonadota</taxon>
        <taxon>Gammaproteobacteria</taxon>
        <taxon>Oceanospirillales</taxon>
        <taxon>Halomonadaceae</taxon>
        <taxon>Halomonas</taxon>
    </lineage>
</organism>
<evidence type="ECO:0000256" key="1">
    <source>
        <dbReference type="SAM" id="Phobius"/>
    </source>
</evidence>
<dbReference type="EMBL" id="JAJISC010000004">
    <property type="protein sequence ID" value="MCS2609839.1"/>
    <property type="molecule type" value="Genomic_DNA"/>
</dbReference>
<accession>A0ABT2EE33</accession>
<evidence type="ECO:0000313" key="3">
    <source>
        <dbReference type="Proteomes" id="UP001165542"/>
    </source>
</evidence>
<proteinExistence type="predicted"/>
<feature type="transmembrane region" description="Helical" evidence="1">
    <location>
        <begin position="33"/>
        <end position="50"/>
    </location>
</feature>
<dbReference type="Proteomes" id="UP001165542">
    <property type="component" value="Unassembled WGS sequence"/>
</dbReference>